<sequence>MKRIKTPLVIGILLLFIGCITVEAQYASRKLSKKQQAYIDSIKQVEYDYIFPILGQAAYKRGFDLPYPIGAMVNYIWMDQGIVIDNFQLGINGPSQPIPEEFLAFGENRNTSYAINFRPDIWIFPFLNVYGLFGYGSSTTEINLTIPVPLKSIVQQDMTTTGFGVMTGFGLGPLWTSIDANWTWTRPELLEDPVLAKVLGVRIGKTFPFRQRPDRNIAVWIGGMRARMNSNTAGSVKMVDALPPETWVRADEIYADYVAWYGALSPVEQAIVDQTNLTEFFEAIGNLEGESTVNYGMDKAPKEEWNMLVGGQFQLNKHWQVRSEVGIIGDRKSFLASFNYRFSL</sequence>
<accession>A0ABS1HQB1</accession>
<comment type="caution">
    <text evidence="1">The sequence shown here is derived from an EMBL/GenBank/DDBJ whole genome shotgun (WGS) entry which is preliminary data.</text>
</comment>
<name>A0ABS1HQB1_9BACT</name>
<proteinExistence type="predicted"/>
<gene>
    <name evidence="1" type="ORF">JIV24_18875</name>
</gene>
<evidence type="ECO:0000313" key="2">
    <source>
        <dbReference type="Proteomes" id="UP000605676"/>
    </source>
</evidence>
<dbReference type="PROSITE" id="PS51257">
    <property type="entry name" value="PROKAR_LIPOPROTEIN"/>
    <property type="match status" value="1"/>
</dbReference>
<dbReference type="Proteomes" id="UP000605676">
    <property type="component" value="Unassembled WGS sequence"/>
</dbReference>
<keyword evidence="2" id="KW-1185">Reference proteome</keyword>
<organism evidence="1 2">
    <name type="scientific">Carboxylicivirga marina</name>
    <dbReference type="NCBI Taxonomy" id="2800988"/>
    <lineage>
        <taxon>Bacteria</taxon>
        <taxon>Pseudomonadati</taxon>
        <taxon>Bacteroidota</taxon>
        <taxon>Bacteroidia</taxon>
        <taxon>Marinilabiliales</taxon>
        <taxon>Marinilabiliaceae</taxon>
        <taxon>Carboxylicivirga</taxon>
    </lineage>
</organism>
<reference evidence="1 2" key="1">
    <citation type="submission" date="2021-01" db="EMBL/GenBank/DDBJ databases">
        <title>Carboxyliciviraga sp.nov., isolated from coastal sediments.</title>
        <authorList>
            <person name="Lu D."/>
            <person name="Zhang T."/>
        </authorList>
    </citation>
    <scope>NUCLEOTIDE SEQUENCE [LARGE SCALE GENOMIC DNA]</scope>
    <source>
        <strain evidence="1 2">N1Y132</strain>
    </source>
</reference>
<dbReference type="RefSeq" id="WP_200466637.1">
    <property type="nucleotide sequence ID" value="NZ_JAENRR010000067.1"/>
</dbReference>
<evidence type="ECO:0000313" key="1">
    <source>
        <dbReference type="EMBL" id="MBK3519418.1"/>
    </source>
</evidence>
<dbReference type="EMBL" id="JAENRR010000067">
    <property type="protein sequence ID" value="MBK3519418.1"/>
    <property type="molecule type" value="Genomic_DNA"/>
</dbReference>
<protein>
    <submittedName>
        <fullName evidence="1">Uncharacterized protein</fullName>
    </submittedName>
</protein>